<comment type="caution">
    <text evidence="1">The sequence shown here is derived from an EMBL/GenBank/DDBJ whole genome shotgun (WGS) entry which is preliminary data.</text>
</comment>
<accession>A0A7W4LNZ7</accession>
<reference evidence="1 2" key="1">
    <citation type="submission" date="2020-08" db="EMBL/GenBank/DDBJ databases">
        <authorList>
            <person name="Kim C.M."/>
        </authorList>
    </citation>
    <scope>NUCLEOTIDE SEQUENCE [LARGE SCALE GENOMIC DNA]</scope>
    <source>
        <strain evidence="1 2">UL070</strain>
    </source>
</reference>
<dbReference type="Proteomes" id="UP000542720">
    <property type="component" value="Unassembled WGS sequence"/>
</dbReference>
<proteinExistence type="predicted"/>
<dbReference type="AlphaFoldDB" id="A0A7W4LNZ7"/>
<evidence type="ECO:0000313" key="2">
    <source>
        <dbReference type="Proteomes" id="UP000542720"/>
    </source>
</evidence>
<evidence type="ECO:0000313" key="1">
    <source>
        <dbReference type="EMBL" id="MBB2496690.1"/>
    </source>
</evidence>
<keyword evidence="2" id="KW-1185">Reference proteome</keyword>
<gene>
    <name evidence="1" type="ORF">H3H51_16830</name>
</gene>
<sequence>MITTTQTTPAGGKLQLKMNMESLQLRVELKSLLQSFGAQTSLAELAVAEFGGELLIEEAPVAGGSLYYLPLRLAPDFIDHILDQLCPNSRPAAIECLNKYRAAWSRADQDTAQMLEKNADLRKKLQLFKTQDQMIHALSHQLASRQKNRPKSLYTLGQPS</sequence>
<protein>
    <submittedName>
        <fullName evidence="1">Uncharacterized protein</fullName>
    </submittedName>
</protein>
<organism evidence="1 2">
    <name type="scientific">Aquipseudomonas ullengensis</name>
    <dbReference type="NCBI Taxonomy" id="2759166"/>
    <lineage>
        <taxon>Bacteria</taxon>
        <taxon>Pseudomonadati</taxon>
        <taxon>Pseudomonadota</taxon>
        <taxon>Gammaproteobacteria</taxon>
        <taxon>Pseudomonadales</taxon>
        <taxon>Pseudomonadaceae</taxon>
        <taxon>Aquipseudomonas</taxon>
    </lineage>
</organism>
<name>A0A7W4LNZ7_9GAMM</name>
<dbReference type="RefSeq" id="WP_183090216.1">
    <property type="nucleotide sequence ID" value="NZ_JACJUD010000005.1"/>
</dbReference>
<dbReference type="EMBL" id="JACJUD010000005">
    <property type="protein sequence ID" value="MBB2496690.1"/>
    <property type="molecule type" value="Genomic_DNA"/>
</dbReference>